<organism evidence="2 3">
    <name type="scientific">Solibacillus faecavium</name>
    <dbReference type="NCBI Taxonomy" id="2762221"/>
    <lineage>
        <taxon>Bacteria</taxon>
        <taxon>Bacillati</taxon>
        <taxon>Bacillota</taxon>
        <taxon>Bacilli</taxon>
        <taxon>Bacillales</taxon>
        <taxon>Caryophanaceae</taxon>
        <taxon>Solibacillus</taxon>
    </lineage>
</organism>
<evidence type="ECO:0000313" key="2">
    <source>
        <dbReference type="EMBL" id="MBD8037133.1"/>
    </source>
</evidence>
<protein>
    <submittedName>
        <fullName evidence="2">Competence protein ComGF</fullName>
    </submittedName>
</protein>
<dbReference type="Proteomes" id="UP000619101">
    <property type="component" value="Unassembled WGS sequence"/>
</dbReference>
<comment type="caution">
    <text evidence="2">The sequence shown here is derived from an EMBL/GenBank/DDBJ whole genome shotgun (WGS) entry which is preliminary data.</text>
</comment>
<dbReference type="Pfam" id="PF15980">
    <property type="entry name" value="ComGF"/>
    <property type="match status" value="1"/>
</dbReference>
<reference evidence="2 3" key="1">
    <citation type="submission" date="2020-08" db="EMBL/GenBank/DDBJ databases">
        <title>A Genomic Blueprint of the Chicken Gut Microbiome.</title>
        <authorList>
            <person name="Gilroy R."/>
            <person name="Ravi A."/>
            <person name="Getino M."/>
            <person name="Pursley I."/>
            <person name="Horton D.L."/>
            <person name="Alikhan N.-F."/>
            <person name="Baker D."/>
            <person name="Gharbi K."/>
            <person name="Hall N."/>
            <person name="Watson M."/>
            <person name="Adriaenssens E.M."/>
            <person name="Foster-Nyarko E."/>
            <person name="Jarju S."/>
            <person name="Secka A."/>
            <person name="Antonio M."/>
            <person name="Oren A."/>
            <person name="Chaudhuri R."/>
            <person name="La Ragione R.M."/>
            <person name="Hildebrand F."/>
            <person name="Pallen M.J."/>
        </authorList>
    </citation>
    <scope>NUCLEOTIDE SEQUENCE [LARGE SCALE GENOMIC DNA]</scope>
    <source>
        <strain evidence="2 3">A46</strain>
    </source>
</reference>
<keyword evidence="1" id="KW-0472">Membrane</keyword>
<evidence type="ECO:0000313" key="3">
    <source>
        <dbReference type="Proteomes" id="UP000619101"/>
    </source>
</evidence>
<keyword evidence="3" id="KW-1185">Reference proteome</keyword>
<dbReference type="InterPro" id="IPR016977">
    <property type="entry name" value="ComGF"/>
</dbReference>
<keyword evidence="1" id="KW-0812">Transmembrane</keyword>
<dbReference type="EMBL" id="JACSPZ010000004">
    <property type="protein sequence ID" value="MBD8037133.1"/>
    <property type="molecule type" value="Genomic_DNA"/>
</dbReference>
<sequence>MYMKRARINEAGFTLLESLFQLTVFGLFASISLLILIRVNDIQQIHKMKDEVNWEFFVYDLHQYNMNSASGRLYNSSTLQLEMQNDPNDRLFVFDKSELHLRKRSNKGGNEILLPFVDKWHLEGDGNNLNMKVVMQDGTERERSLVLPLDPK</sequence>
<feature type="transmembrane region" description="Helical" evidence="1">
    <location>
        <begin position="20"/>
        <end position="39"/>
    </location>
</feature>
<evidence type="ECO:0000256" key="1">
    <source>
        <dbReference type="SAM" id="Phobius"/>
    </source>
</evidence>
<dbReference type="NCBIfam" id="NF041002">
    <property type="entry name" value="pilin_ComGF"/>
    <property type="match status" value="1"/>
</dbReference>
<proteinExistence type="predicted"/>
<name>A0ABR8XYZ9_9BACL</name>
<accession>A0ABR8XYZ9</accession>
<keyword evidence="1" id="KW-1133">Transmembrane helix</keyword>
<gene>
    <name evidence="2" type="ORF">H9635_10280</name>
</gene>